<dbReference type="InterPro" id="IPR045425">
    <property type="entry name" value="DUF6508"/>
</dbReference>
<sequence>MRKEHPFDFEKWNQYLTGVAGHRVVWKSVDDSSMEHPQYDPQMYELAKAFEWSDYYDRNYDRTLRQHDHRELSEDQLEELARTSDNFRDLRAVVSVIIHGESRLEGMWAAMLEKGILLRLLVRLEKLTPGDFPEQY</sequence>
<dbReference type="STRING" id="1329250.WOSG25_012010"/>
<accession>A0A069CRS4</accession>
<dbReference type="EMBL" id="DF820484">
    <property type="protein sequence ID" value="GAK30104.1"/>
    <property type="molecule type" value="Genomic_DNA"/>
</dbReference>
<dbReference type="eggNOG" id="ENOG50308HC">
    <property type="taxonomic scope" value="Bacteria"/>
</dbReference>
<organism evidence="1 2">
    <name type="scientific">Weissella oryzae (strain DSM 25784 / JCM 18191 / LMG 30913 / SG25)</name>
    <dbReference type="NCBI Taxonomy" id="1329250"/>
    <lineage>
        <taxon>Bacteria</taxon>
        <taxon>Bacillati</taxon>
        <taxon>Bacillota</taxon>
        <taxon>Bacilli</taxon>
        <taxon>Lactobacillales</taxon>
        <taxon>Lactobacillaceae</taxon>
        <taxon>Weissella</taxon>
    </lineage>
</organism>
<keyword evidence="2" id="KW-1185">Reference proteome</keyword>
<evidence type="ECO:0000313" key="2">
    <source>
        <dbReference type="Proteomes" id="UP000030643"/>
    </source>
</evidence>
<dbReference type="AlphaFoldDB" id="A0A069CRS4"/>
<gene>
    <name evidence="1" type="ORF">WOSG25_012010</name>
</gene>
<proteinExistence type="predicted"/>
<reference evidence="2" key="1">
    <citation type="journal article" date="2014" name="Genome Announc.">
        <title>Draft genome sequence of Weissella oryzae SG25T, isolated from fermented rice grains.</title>
        <authorList>
            <person name="Tanizawa Y."/>
            <person name="Fujisawa T."/>
            <person name="Mochizuki T."/>
            <person name="Kaminuma E."/>
            <person name="Suzuki Y."/>
            <person name="Nakamura Y."/>
            <person name="Tohno M."/>
        </authorList>
    </citation>
    <scope>NUCLEOTIDE SEQUENCE [LARGE SCALE GENOMIC DNA]</scope>
    <source>
        <strain evidence="2">DSM 25784 / JCM 18191 / LMG 30913 / SG25</strain>
    </source>
</reference>
<dbReference type="Proteomes" id="UP000030643">
    <property type="component" value="Unassembled WGS sequence"/>
</dbReference>
<protein>
    <submittedName>
        <fullName evidence="1">Uncharacterized protein</fullName>
    </submittedName>
</protein>
<dbReference type="Pfam" id="PF20118">
    <property type="entry name" value="DUF6508"/>
    <property type="match status" value="1"/>
</dbReference>
<evidence type="ECO:0000313" key="1">
    <source>
        <dbReference type="EMBL" id="GAK30104.1"/>
    </source>
</evidence>
<dbReference type="OrthoDB" id="2146056at2"/>
<name>A0A069CRS4_WEIOS</name>